<keyword evidence="2" id="KW-1133">Transmembrane helix</keyword>
<dbReference type="GO" id="GO:0015627">
    <property type="term" value="C:type II protein secretion system complex"/>
    <property type="evidence" value="ECO:0007669"/>
    <property type="project" value="InterPro"/>
</dbReference>
<proteinExistence type="predicted"/>
<dbReference type="InterPro" id="IPR045584">
    <property type="entry name" value="Pilin-like"/>
</dbReference>
<dbReference type="Pfam" id="PF07963">
    <property type="entry name" value="N_methyl"/>
    <property type="match status" value="1"/>
</dbReference>
<keyword evidence="4" id="KW-1185">Reference proteome</keyword>
<keyword evidence="1" id="KW-0488">Methylation</keyword>
<dbReference type="NCBIfam" id="TIGR02532">
    <property type="entry name" value="IV_pilin_GFxxxE"/>
    <property type="match status" value="1"/>
</dbReference>
<dbReference type="RefSeq" id="WP_206295665.1">
    <property type="nucleotide sequence ID" value="NZ_CP063458.1"/>
</dbReference>
<dbReference type="PRINTS" id="PR00813">
    <property type="entry name" value="BCTERIALGSPG"/>
</dbReference>
<accession>A0A7M2X4H7</accession>
<sequence length="266" mass="29849">MNQARIAPPYSAVRSKARGFTLVELLVVIGIIAVLIGILLPSLNRARAEGRAIKCASQLQQIGVAVQLYMTQNKGFIGQWRNSTNWQDPLNMSRMIDPNHTNAYWGVLYATVGNLPKVLFNCPDATDGENGDGLTFAQGSIYTSYAQNCYGGNNGGKRGTDAFRLSTFGDKDEIALFHRKNNTWEGRNLARMRHSSKTIFANDGYESVTDGNGDTFNDWYQWVDPDRSLEYLRHNKRANVLFGDSHVERLGRDELSEERLYTGKGW</sequence>
<dbReference type="Gene3D" id="3.30.700.10">
    <property type="entry name" value="Glycoprotein, Type 4 Pilin"/>
    <property type="match status" value="1"/>
</dbReference>
<gene>
    <name evidence="3" type="ORF">IPV69_23880</name>
</gene>
<dbReference type="KEGG" id="hbs:IPV69_23880"/>
<dbReference type="InterPro" id="IPR012902">
    <property type="entry name" value="N_methyl_site"/>
</dbReference>
<reference evidence="3 4" key="1">
    <citation type="submission" date="2020-10" db="EMBL/GenBank/DDBJ databases">
        <title>Wide distribution of Phycisphaera-like planctomycetes from WD2101 soil group in peatlands and genome analysis of the first cultivated representative.</title>
        <authorList>
            <person name="Dedysh S.N."/>
            <person name="Beletsky A.V."/>
            <person name="Ivanova A."/>
            <person name="Kulichevskaya I.S."/>
            <person name="Suzina N.E."/>
            <person name="Philippov D.A."/>
            <person name="Rakitin A.L."/>
            <person name="Mardanov A.V."/>
            <person name="Ravin N.V."/>
        </authorList>
    </citation>
    <scope>NUCLEOTIDE SEQUENCE [LARGE SCALE GENOMIC DNA]</scope>
    <source>
        <strain evidence="3 4">M1803</strain>
    </source>
</reference>
<dbReference type="AlphaFoldDB" id="A0A7M2X4H7"/>
<dbReference type="PANTHER" id="PTHR30093:SF2">
    <property type="entry name" value="TYPE II SECRETION SYSTEM PROTEIN H"/>
    <property type="match status" value="1"/>
</dbReference>
<evidence type="ECO:0000256" key="1">
    <source>
        <dbReference type="ARBA" id="ARBA00022481"/>
    </source>
</evidence>
<dbReference type="GO" id="GO:0015628">
    <property type="term" value="P:protein secretion by the type II secretion system"/>
    <property type="evidence" value="ECO:0007669"/>
    <property type="project" value="InterPro"/>
</dbReference>
<organism evidence="3 4">
    <name type="scientific">Humisphaera borealis</name>
    <dbReference type="NCBI Taxonomy" id="2807512"/>
    <lineage>
        <taxon>Bacteria</taxon>
        <taxon>Pseudomonadati</taxon>
        <taxon>Planctomycetota</taxon>
        <taxon>Phycisphaerae</taxon>
        <taxon>Tepidisphaerales</taxon>
        <taxon>Tepidisphaeraceae</taxon>
        <taxon>Humisphaera</taxon>
    </lineage>
</organism>
<dbReference type="EMBL" id="CP063458">
    <property type="protein sequence ID" value="QOV92529.1"/>
    <property type="molecule type" value="Genomic_DNA"/>
</dbReference>
<dbReference type="PROSITE" id="PS00409">
    <property type="entry name" value="PROKAR_NTER_METHYL"/>
    <property type="match status" value="1"/>
</dbReference>
<evidence type="ECO:0000313" key="4">
    <source>
        <dbReference type="Proteomes" id="UP000593765"/>
    </source>
</evidence>
<name>A0A7M2X4H7_9BACT</name>
<protein>
    <submittedName>
        <fullName evidence="3">Prepilin-type N-terminal cleavage/methylation domain-containing protein</fullName>
    </submittedName>
</protein>
<evidence type="ECO:0000313" key="3">
    <source>
        <dbReference type="EMBL" id="QOV92529.1"/>
    </source>
</evidence>
<dbReference type="SUPFAM" id="SSF54523">
    <property type="entry name" value="Pili subunits"/>
    <property type="match status" value="1"/>
</dbReference>
<dbReference type="Proteomes" id="UP000593765">
    <property type="component" value="Chromosome"/>
</dbReference>
<feature type="transmembrane region" description="Helical" evidence="2">
    <location>
        <begin position="20"/>
        <end position="41"/>
    </location>
</feature>
<dbReference type="PANTHER" id="PTHR30093">
    <property type="entry name" value="GENERAL SECRETION PATHWAY PROTEIN G"/>
    <property type="match status" value="1"/>
</dbReference>
<evidence type="ECO:0000256" key="2">
    <source>
        <dbReference type="SAM" id="Phobius"/>
    </source>
</evidence>
<dbReference type="InterPro" id="IPR000983">
    <property type="entry name" value="Bac_GSPG_pilin"/>
</dbReference>
<keyword evidence="2" id="KW-0472">Membrane</keyword>
<keyword evidence="2" id="KW-0812">Transmembrane</keyword>